<name>A0A3P6QVK3_9BILA</name>
<keyword evidence="2" id="KW-1185">Reference proteome</keyword>
<evidence type="ECO:0000313" key="1">
    <source>
        <dbReference type="EMBL" id="VDK35701.1"/>
    </source>
</evidence>
<protein>
    <submittedName>
        <fullName evidence="1">Uncharacterized protein</fullName>
    </submittedName>
</protein>
<dbReference type="Proteomes" id="UP000271098">
    <property type="component" value="Unassembled WGS sequence"/>
</dbReference>
<reference evidence="1 2" key="1">
    <citation type="submission" date="2018-11" db="EMBL/GenBank/DDBJ databases">
        <authorList>
            <consortium name="Pathogen Informatics"/>
        </authorList>
    </citation>
    <scope>NUCLEOTIDE SEQUENCE [LARGE SCALE GENOMIC DNA]</scope>
</reference>
<dbReference type="OrthoDB" id="269919at2759"/>
<evidence type="ECO:0000313" key="2">
    <source>
        <dbReference type="Proteomes" id="UP000271098"/>
    </source>
</evidence>
<sequence>MLYECSSESVDDVERTVQELVERISLIHEILSLCEEAFSICIQRFPHFKSYYRLSQLALYKGDTREASNYLLSRFLTRKKANFNPDNIFETVITMFCKDIDRGDALQYHLARISMLAIRISALLEDYDALVTLIHTFCTLDFCNNK</sequence>
<dbReference type="AlphaFoldDB" id="A0A3P6QVK3"/>
<organism evidence="1 2">
    <name type="scientific">Gongylonema pulchrum</name>
    <dbReference type="NCBI Taxonomy" id="637853"/>
    <lineage>
        <taxon>Eukaryota</taxon>
        <taxon>Metazoa</taxon>
        <taxon>Ecdysozoa</taxon>
        <taxon>Nematoda</taxon>
        <taxon>Chromadorea</taxon>
        <taxon>Rhabditida</taxon>
        <taxon>Spirurina</taxon>
        <taxon>Spiruromorpha</taxon>
        <taxon>Spiruroidea</taxon>
        <taxon>Gongylonematidae</taxon>
        <taxon>Gongylonema</taxon>
    </lineage>
</organism>
<proteinExistence type="predicted"/>
<dbReference type="EMBL" id="UYRT01004147">
    <property type="protein sequence ID" value="VDK35701.1"/>
    <property type="molecule type" value="Genomic_DNA"/>
</dbReference>
<accession>A0A3P6QVK3</accession>
<gene>
    <name evidence="1" type="ORF">GPUH_LOCUS2662</name>
</gene>